<proteinExistence type="predicted"/>
<dbReference type="RefSeq" id="WP_344924331.1">
    <property type="nucleotide sequence ID" value="NZ_BAABCW010000001.1"/>
</dbReference>
<dbReference type="PROSITE" id="PS50005">
    <property type="entry name" value="TPR"/>
    <property type="match status" value="1"/>
</dbReference>
<dbReference type="InterPro" id="IPR024983">
    <property type="entry name" value="CHAT_dom"/>
</dbReference>
<evidence type="ECO:0000256" key="2">
    <source>
        <dbReference type="SAM" id="Phobius"/>
    </source>
</evidence>
<reference evidence="5" key="1">
    <citation type="journal article" date="2019" name="Int. J. Syst. Evol. Microbiol.">
        <title>The Global Catalogue of Microorganisms (GCM) 10K type strain sequencing project: providing services to taxonomists for standard genome sequencing and annotation.</title>
        <authorList>
            <consortium name="The Broad Institute Genomics Platform"/>
            <consortium name="The Broad Institute Genome Sequencing Center for Infectious Disease"/>
            <person name="Wu L."/>
            <person name="Ma J."/>
        </authorList>
    </citation>
    <scope>NUCLEOTIDE SEQUENCE [LARGE SCALE GENOMIC DNA]</scope>
    <source>
        <strain evidence="5">JCM 17106</strain>
    </source>
</reference>
<dbReference type="PANTHER" id="PTHR10098:SF112">
    <property type="entry name" value="SLR0380 PROTEIN"/>
    <property type="match status" value="1"/>
</dbReference>
<dbReference type="InterPro" id="IPR011990">
    <property type="entry name" value="TPR-like_helical_dom_sf"/>
</dbReference>
<dbReference type="Pfam" id="PF12770">
    <property type="entry name" value="CHAT"/>
    <property type="match status" value="1"/>
</dbReference>
<sequence>MTFILNSNKELAIIEGLADSLLTTYKRPEQDALLASEMHEYGKWIYEKNIKKALSVTKKASEIRKHLIPYDANSHSKSLNNLIFFSRLSNDYINAIKYGTEYIEVTPNFDKKTEAYWRLGIDYWKINDYANALLLYRKVAQIYQQQNRPIKLATTYIQSAIVHESIKDEKNINLGITKGLKADSILSNLNNPPKKLLFKTYSVLANLYNATGKDSINSLKYFNEILQLGKKEGEDEWVGKTFIDIEILKKNKGIDTSLFYQNQALKYLKNNNTWKAIIYQNRSWTYYDHDNTEMAIENSKVALQCIIPHKPNISTSNLPNHTDLTVTKNKLILLEILKDNVKFGHQLFEENKNKTELENSLKISRLGDELLDIIRLETVERQSKLFWKNDASDLYTDAVKTCILLNQPEKAFYFQEKNKALLLLEDINEEQLKRVNHIPDAITKRELSLKQKIANIQNKLNITNTPSVNDSLKLKLLSTKQKHSLFVDSLKSYYPQYYNSKRTSKITSIEDTKQYADQNNTTFIEYILDNEQGYGLVISKDIVKLFEIKNIHQLQKDIKVFSELISHPIHFKNELHQYQEIGKRIYNQLIPKDIRSFLTEKITIIPDQSIHNIPFEALPNNSKEYLIYEYEINYAYSISFLIQNSKLVRTAEKEFLGFAPITYKNNLKALPNTKLEVEKIASNFNGSVLLNENASKQNLITYLSKYNIIHLSTHANANDSITPWIAAIDDKITLNDIYATQNNADLVVLSACNTSIGSIEKGEGVMSLARGFFNTGANSVVSTLWKADDTATLEITTDFYKQLKANKSKSEALRTAKLNYLKNHKMEKNSPYYWSLLILIGDTESLSFTSRTISYPFLLISLVVLIGIISILIFKKHKRRIVK</sequence>
<evidence type="ECO:0000256" key="1">
    <source>
        <dbReference type="PROSITE-ProRule" id="PRU00339"/>
    </source>
</evidence>
<evidence type="ECO:0000259" key="3">
    <source>
        <dbReference type="Pfam" id="PF12770"/>
    </source>
</evidence>
<dbReference type="EMBL" id="BAABCW010000001">
    <property type="protein sequence ID" value="GAA4108354.1"/>
    <property type="molecule type" value="Genomic_DNA"/>
</dbReference>
<keyword evidence="2" id="KW-0472">Membrane</keyword>
<keyword evidence="2" id="KW-1133">Transmembrane helix</keyword>
<dbReference type="InterPro" id="IPR019734">
    <property type="entry name" value="TPR_rpt"/>
</dbReference>
<dbReference type="PANTHER" id="PTHR10098">
    <property type="entry name" value="RAPSYN-RELATED"/>
    <property type="match status" value="1"/>
</dbReference>
<keyword evidence="5" id="KW-1185">Reference proteome</keyword>
<feature type="repeat" description="TPR" evidence="1">
    <location>
        <begin position="113"/>
        <end position="146"/>
    </location>
</feature>
<evidence type="ECO:0000313" key="5">
    <source>
        <dbReference type="Proteomes" id="UP001500459"/>
    </source>
</evidence>
<dbReference type="Proteomes" id="UP001500459">
    <property type="component" value="Unassembled WGS sequence"/>
</dbReference>
<keyword evidence="1" id="KW-0802">TPR repeat</keyword>
<dbReference type="SUPFAM" id="SSF48452">
    <property type="entry name" value="TPR-like"/>
    <property type="match status" value="2"/>
</dbReference>
<feature type="transmembrane region" description="Helical" evidence="2">
    <location>
        <begin position="853"/>
        <end position="874"/>
    </location>
</feature>
<protein>
    <submittedName>
        <fullName evidence="4">CHAT domain-containing protein</fullName>
    </submittedName>
</protein>
<accession>A0ABP7X9M3</accession>
<comment type="caution">
    <text evidence="4">The sequence shown here is derived from an EMBL/GenBank/DDBJ whole genome shotgun (WGS) entry which is preliminary data.</text>
</comment>
<keyword evidence="2" id="KW-0812">Transmembrane</keyword>
<gene>
    <name evidence="4" type="ORF">GCM10022393_04360</name>
</gene>
<name>A0ABP7X9M3_9FLAO</name>
<dbReference type="Gene3D" id="1.25.40.10">
    <property type="entry name" value="Tetratricopeptide repeat domain"/>
    <property type="match status" value="1"/>
</dbReference>
<evidence type="ECO:0000313" key="4">
    <source>
        <dbReference type="EMBL" id="GAA4108354.1"/>
    </source>
</evidence>
<organism evidence="4 5">
    <name type="scientific">Aquimarina addita</name>
    <dbReference type="NCBI Taxonomy" id="870485"/>
    <lineage>
        <taxon>Bacteria</taxon>
        <taxon>Pseudomonadati</taxon>
        <taxon>Bacteroidota</taxon>
        <taxon>Flavobacteriia</taxon>
        <taxon>Flavobacteriales</taxon>
        <taxon>Flavobacteriaceae</taxon>
        <taxon>Aquimarina</taxon>
    </lineage>
</organism>
<feature type="domain" description="CHAT" evidence="3">
    <location>
        <begin position="579"/>
        <end position="842"/>
    </location>
</feature>